<dbReference type="PANTHER" id="PTHR37841:SF1">
    <property type="entry name" value="DUF3298 DOMAIN-CONTAINING PROTEIN"/>
    <property type="match status" value="1"/>
</dbReference>
<name>A0A2W6NLL0_9HELI</name>
<gene>
    <name evidence="2" type="ORF">B6S12_04510</name>
</gene>
<dbReference type="AlphaFoldDB" id="A0A2W6NLL0"/>
<proteinExistence type="predicted"/>
<dbReference type="Proteomes" id="UP000249746">
    <property type="component" value="Unassembled WGS sequence"/>
</dbReference>
<dbReference type="InterPro" id="IPR011990">
    <property type="entry name" value="TPR-like_helical_dom_sf"/>
</dbReference>
<dbReference type="SUPFAM" id="SSF69360">
    <property type="entry name" value="Cell wall binding repeat"/>
    <property type="match status" value="2"/>
</dbReference>
<feature type="chain" id="PRO_5016028400" description="Beta-lactamase" evidence="1">
    <location>
        <begin position="24"/>
        <end position="691"/>
    </location>
</feature>
<evidence type="ECO:0000313" key="3">
    <source>
        <dbReference type="Proteomes" id="UP000249746"/>
    </source>
</evidence>
<dbReference type="OrthoDB" id="29650at2"/>
<dbReference type="PANTHER" id="PTHR37841">
    <property type="entry name" value="GLR2918 PROTEIN"/>
    <property type="match status" value="1"/>
</dbReference>
<comment type="caution">
    <text evidence="2">The sequence shown here is derived from an EMBL/GenBank/DDBJ whole genome shotgun (WGS) entry which is preliminary data.</text>
</comment>
<dbReference type="InterPro" id="IPR032774">
    <property type="entry name" value="WG_beta_rep"/>
</dbReference>
<reference evidence="2 3" key="1">
    <citation type="submission" date="2017-03" db="EMBL/GenBank/DDBJ databases">
        <title>Genomic and clinical evidence uncovers the enterohepatic species Helicobacter valdiviensis as a potential human intestinal pathogen.</title>
        <authorList>
            <person name="Fresia P."/>
            <person name="Jara R."/>
            <person name="Sierra R."/>
            <person name="Ferres I."/>
            <person name="Greif G."/>
            <person name="Iraola G."/>
            <person name="Collado L."/>
        </authorList>
    </citation>
    <scope>NUCLEOTIDE SEQUENCE [LARGE SCALE GENOMIC DNA]</scope>
    <source>
        <strain evidence="2 3">WBE14</strain>
    </source>
</reference>
<accession>A0A2W6NLL0</accession>
<organism evidence="2 3">
    <name type="scientific">Helicobacter valdiviensis</name>
    <dbReference type="NCBI Taxonomy" id="1458358"/>
    <lineage>
        <taxon>Bacteria</taxon>
        <taxon>Pseudomonadati</taxon>
        <taxon>Campylobacterota</taxon>
        <taxon>Epsilonproteobacteria</taxon>
        <taxon>Campylobacterales</taxon>
        <taxon>Helicobacteraceae</taxon>
        <taxon>Helicobacter</taxon>
    </lineage>
</organism>
<dbReference type="SUPFAM" id="SSF81901">
    <property type="entry name" value="HCP-like"/>
    <property type="match status" value="1"/>
</dbReference>
<sequence>MMTKVRLLSALLLVILFSGCFKAKELDTLKKQCSFKEGQSCEKLEQIYKQSCDKNDADSCLELGRLYQNLPKRDFVSAKAYYKKAKDLGLNKAKIYLTSLEHGFIPATSASPFQYALIDIEGNSITEAKYSDFDFLNNGFIEVTINKSKTIFKNDPLNNLYGILNQEGKEILEPKFKEIRDYSEGLIAVKKDDKWGFVDEWGDIVIDFRFESVGDFNDGLAPVKQDGLFGFINKKGEFIIKPQFKGASIFHNSYALASKNKKWGIIDKKGNFIIQPIYNDINFFGDFFKVTLNEKISFIDASGKILMENIDKVNEYYDSVIKYSDNIFSIKVNKKWGLINQNLEVLLEPKFDEFDRIANGNLIKLQIDDKFGVANADFQILTEINFDAIDYRINDGLIAVQKEGKWGFMDINGKIVIPTIYEDVDIFQNGLGAIKLNGKYGKWGFIDKSGKMVIPAIYERVKSFSENLAAVQLDGKWGFINKKGEMVIKPQFTEVEDFYGEVAGILVSHDWGLINKKGEIIIEPQFKYLEYSSAKDGLIWAKARYDDQIVFMDKNGKIIEIPSVYYAEEVVDGKYITISVGNDFFTKKGLIDLKGNIILEPIYRDIAITDNIALLKIENYGSERETKYGFKNLENNAFVKAEYDFLYRLNLRQDEFIRFQKGSKVGLMDQNGKILIEPKFFNLKALMKLSD</sequence>
<evidence type="ECO:0008006" key="4">
    <source>
        <dbReference type="Google" id="ProtNLM"/>
    </source>
</evidence>
<keyword evidence="1" id="KW-0732">Signal</keyword>
<feature type="signal peptide" evidence="1">
    <location>
        <begin position="1"/>
        <end position="23"/>
    </location>
</feature>
<protein>
    <recommendedName>
        <fullName evidence="4">Beta-lactamase</fullName>
    </recommendedName>
</protein>
<evidence type="ECO:0000256" key="1">
    <source>
        <dbReference type="SAM" id="SignalP"/>
    </source>
</evidence>
<dbReference type="PROSITE" id="PS51257">
    <property type="entry name" value="PROKAR_LIPOPROTEIN"/>
    <property type="match status" value="1"/>
</dbReference>
<dbReference type="Gene3D" id="1.25.40.10">
    <property type="entry name" value="Tetratricopeptide repeat domain"/>
    <property type="match status" value="1"/>
</dbReference>
<dbReference type="EMBL" id="NBIU01000009">
    <property type="protein sequence ID" value="PZT48326.1"/>
    <property type="molecule type" value="Genomic_DNA"/>
</dbReference>
<dbReference type="Pfam" id="PF14903">
    <property type="entry name" value="WG_beta_rep"/>
    <property type="match status" value="9"/>
</dbReference>
<keyword evidence="3" id="KW-1185">Reference proteome</keyword>
<evidence type="ECO:0000313" key="2">
    <source>
        <dbReference type="EMBL" id="PZT48326.1"/>
    </source>
</evidence>